<sequence length="140" mass="15495">MESSRSGSLSLLSYIRENVKKLRGFSFLAVGVYNESGRPLYEEERASAPNSPLRSFPYLLAAGLEAVKFGSRSGREPQAVVLSYPEFNVVLVSKKTPVGRVSVLYAVEKGWFLFSSAERAVKRATSFLNGLDRALRERNG</sequence>
<dbReference type="HOGENOM" id="CLU_1834215_0_0_0"/>
<evidence type="ECO:0000313" key="1">
    <source>
        <dbReference type="EMBL" id="ADU96075.1"/>
    </source>
</evidence>
<name>E8T370_THEA1</name>
<accession>E8T370</accession>
<gene>
    <name evidence="1" type="ordered locus">Theam_0101</name>
</gene>
<evidence type="ECO:0000313" key="2">
    <source>
        <dbReference type="Proteomes" id="UP000006362"/>
    </source>
</evidence>
<dbReference type="AlphaFoldDB" id="E8T370"/>
<reference evidence="1" key="1">
    <citation type="submission" date="2011-01" db="EMBL/GenBank/DDBJ databases">
        <title>Complete sequence of chromosome of Thermovibrio ammonificans HB-1.</title>
        <authorList>
            <consortium name="US DOE Joint Genome Institute"/>
            <person name="Lucas S."/>
            <person name="Copeland A."/>
            <person name="Lapidus A."/>
            <person name="Cheng J.-F."/>
            <person name="Goodwin L."/>
            <person name="Pitluck S."/>
            <person name="Davenport K."/>
            <person name="Detter J.C."/>
            <person name="Han C."/>
            <person name="Tapia R."/>
            <person name="Land M."/>
            <person name="Hauser L."/>
            <person name="Kyrpides N."/>
            <person name="Ivanova N."/>
            <person name="Ovchinnikova G."/>
            <person name="Vetriani C."/>
            <person name="Woyke T."/>
        </authorList>
    </citation>
    <scope>NUCLEOTIDE SEQUENCE [LARGE SCALE GENOMIC DNA]</scope>
    <source>
        <strain evidence="1">HB-1</strain>
    </source>
</reference>
<dbReference type="EMBL" id="CP002444">
    <property type="protein sequence ID" value="ADU96075.1"/>
    <property type="molecule type" value="Genomic_DNA"/>
</dbReference>
<dbReference type="KEGG" id="tam:Theam_0101"/>
<keyword evidence="2" id="KW-1185">Reference proteome</keyword>
<dbReference type="STRING" id="648996.Theam_0101"/>
<organism evidence="1 2">
    <name type="scientific">Thermovibrio ammonificans (strain DSM 15698 / JCM 12110 / HB-1)</name>
    <dbReference type="NCBI Taxonomy" id="648996"/>
    <lineage>
        <taxon>Bacteria</taxon>
        <taxon>Pseudomonadati</taxon>
        <taxon>Aquificota</taxon>
        <taxon>Aquificia</taxon>
        <taxon>Desulfurobacteriales</taxon>
        <taxon>Desulfurobacteriaceae</taxon>
        <taxon>Thermovibrio</taxon>
    </lineage>
</organism>
<proteinExistence type="predicted"/>
<protein>
    <submittedName>
        <fullName evidence="1">Uncharacterized protein</fullName>
    </submittedName>
</protein>
<dbReference type="RefSeq" id="WP_013536861.1">
    <property type="nucleotide sequence ID" value="NC_014926.1"/>
</dbReference>
<dbReference type="Proteomes" id="UP000006362">
    <property type="component" value="Chromosome"/>
</dbReference>